<proteinExistence type="predicted"/>
<dbReference type="SMART" id="SM00360">
    <property type="entry name" value="RRM"/>
    <property type="match status" value="2"/>
</dbReference>
<keyword evidence="5" id="KW-1185">Reference proteome</keyword>
<dbReference type="InterPro" id="IPR012677">
    <property type="entry name" value="Nucleotide-bd_a/b_plait_sf"/>
</dbReference>
<feature type="compositionally biased region" description="Low complexity" evidence="2">
    <location>
        <begin position="312"/>
        <end position="328"/>
    </location>
</feature>
<dbReference type="Pfam" id="PF00076">
    <property type="entry name" value="RRM_1"/>
    <property type="match status" value="2"/>
</dbReference>
<dbReference type="InterPro" id="IPR035979">
    <property type="entry name" value="RBD_domain_sf"/>
</dbReference>
<dbReference type="EMBL" id="JAPMOS010000004">
    <property type="protein sequence ID" value="KAJ4462034.1"/>
    <property type="molecule type" value="Genomic_DNA"/>
</dbReference>
<dbReference type="PANTHER" id="PTHR48038">
    <property type="entry name" value="RIBONUCLEOPROTEIN RB97D"/>
    <property type="match status" value="1"/>
</dbReference>
<dbReference type="Gene3D" id="3.30.70.330">
    <property type="match status" value="2"/>
</dbReference>
<evidence type="ECO:0000259" key="3">
    <source>
        <dbReference type="PROSITE" id="PS50102"/>
    </source>
</evidence>
<sequence length="359" mass="41536">MSSGSGRSIFVGHFAPDPHIHEDLKRTFERYGEVERIDVKKNFAFVFMDTHDHAVDAVKALFGKEISGQRVRIEICRGDGAVKRREEMRNRSANTTPNETLFVVNFDSERMTEEQLQRLFEKYGRVTRVDLKRPDKTFGFVQFERLEDAKAAKEGMDGKVVDDREITVQYVTRQPFWERDRGDRYFERKRSRSRSRSPPDRRYRRASPPVRDRSRSPRRSPPRRSPSRRSSPRRSPVRRSPPRRSSPRRSPVRESSRRSSPRRSPPRRDSRSPAPRRESSRPSRELSPRGDQRKGSPARNESRSAPRKEEAPASPRRSPRSQSPSPRKASPPRDQAPASPRATEAPPTPRSEPASPARD</sequence>
<dbReference type="PANTHER" id="PTHR48038:SF1">
    <property type="entry name" value="RIBONUCLEOPROTEIN RB97D"/>
    <property type="match status" value="1"/>
</dbReference>
<reference evidence="4" key="1">
    <citation type="journal article" date="2022" name="bioRxiv">
        <title>Genomics of Preaxostyla Flagellates Illuminates Evolutionary Transitions and the Path Towards Mitochondrial Loss.</title>
        <authorList>
            <person name="Novak L.V.F."/>
            <person name="Treitli S.C."/>
            <person name="Pyrih J."/>
            <person name="Halakuc P."/>
            <person name="Pipaliya S.V."/>
            <person name="Vacek V."/>
            <person name="Brzon O."/>
            <person name="Soukal P."/>
            <person name="Eme L."/>
            <person name="Dacks J.B."/>
            <person name="Karnkowska A."/>
            <person name="Elias M."/>
            <person name="Hampl V."/>
        </authorList>
    </citation>
    <scope>NUCLEOTIDE SEQUENCE</scope>
    <source>
        <strain evidence="4">RCP-MX</strain>
    </source>
</reference>
<dbReference type="PROSITE" id="PS50102">
    <property type="entry name" value="RRM"/>
    <property type="match status" value="2"/>
</dbReference>
<dbReference type="SUPFAM" id="SSF54928">
    <property type="entry name" value="RNA-binding domain, RBD"/>
    <property type="match status" value="2"/>
</dbReference>
<feature type="domain" description="RRM" evidence="3">
    <location>
        <begin position="7"/>
        <end position="78"/>
    </location>
</feature>
<evidence type="ECO:0000313" key="4">
    <source>
        <dbReference type="EMBL" id="KAJ4462034.1"/>
    </source>
</evidence>
<evidence type="ECO:0000313" key="5">
    <source>
        <dbReference type="Proteomes" id="UP001141327"/>
    </source>
</evidence>
<keyword evidence="1" id="KW-0694">RNA-binding</keyword>
<evidence type="ECO:0000256" key="1">
    <source>
        <dbReference type="PROSITE-ProRule" id="PRU00176"/>
    </source>
</evidence>
<feature type="compositionally biased region" description="Basic and acidic residues" evidence="2">
    <location>
        <begin position="266"/>
        <end position="311"/>
    </location>
</feature>
<comment type="caution">
    <text evidence="4">The sequence shown here is derived from an EMBL/GenBank/DDBJ whole genome shotgun (WGS) entry which is preliminary data.</text>
</comment>
<name>A0ABQ8UXD5_9EUKA</name>
<organism evidence="4 5">
    <name type="scientific">Paratrimastix pyriformis</name>
    <dbReference type="NCBI Taxonomy" id="342808"/>
    <lineage>
        <taxon>Eukaryota</taxon>
        <taxon>Metamonada</taxon>
        <taxon>Preaxostyla</taxon>
        <taxon>Paratrimastigidae</taxon>
        <taxon>Paratrimastix</taxon>
    </lineage>
</organism>
<gene>
    <name evidence="4" type="ORF">PAPYR_1198</name>
</gene>
<feature type="domain" description="RRM" evidence="3">
    <location>
        <begin position="99"/>
        <end position="173"/>
    </location>
</feature>
<accession>A0ABQ8UXD5</accession>
<protein>
    <submittedName>
        <fullName evidence="4">RNA recognition motif domain</fullName>
    </submittedName>
</protein>
<dbReference type="InterPro" id="IPR000504">
    <property type="entry name" value="RRM_dom"/>
</dbReference>
<feature type="region of interest" description="Disordered" evidence="2">
    <location>
        <begin position="187"/>
        <end position="359"/>
    </location>
</feature>
<dbReference type="Proteomes" id="UP001141327">
    <property type="component" value="Unassembled WGS sequence"/>
</dbReference>
<evidence type="ECO:0000256" key="2">
    <source>
        <dbReference type="SAM" id="MobiDB-lite"/>
    </source>
</evidence>
<feature type="compositionally biased region" description="Basic residues" evidence="2">
    <location>
        <begin position="216"/>
        <end position="247"/>
    </location>
</feature>